<dbReference type="RefSeq" id="WP_350347257.1">
    <property type="nucleotide sequence ID" value="NZ_CP158374.1"/>
</dbReference>
<dbReference type="EMBL" id="CP158374">
    <property type="protein sequence ID" value="XBX81235.1"/>
    <property type="molecule type" value="Genomic_DNA"/>
</dbReference>
<dbReference type="AlphaFoldDB" id="A0AAU7W650"/>
<evidence type="ECO:0000313" key="1">
    <source>
        <dbReference type="EMBL" id="XBX81235.1"/>
    </source>
</evidence>
<sequence length="143" mass="15001">MFVVPTTLAEPADLAAWTGTDAPTNAAQILRSCTSLVLDETKTATYPVDPETGLSTDTDVKNALRDATCIQAAAWVALKIDPATGGVLAQSVKKRKELGTAVIEYADSASAAAARAQAYRELVPEARAFLRNRGLLDAAVSHS</sequence>
<protein>
    <submittedName>
        <fullName evidence="1">Uncharacterized protein</fullName>
    </submittedName>
</protein>
<name>A0AAU7W650_9MICO</name>
<reference evidence="1" key="1">
    <citation type="submission" date="2024-05" db="EMBL/GenBank/DDBJ databases">
        <authorList>
            <person name="Yu L."/>
        </authorList>
    </citation>
    <scope>NUCLEOTIDE SEQUENCE</scope>
    <source>
        <strain evidence="1">G08B096</strain>
    </source>
</reference>
<organism evidence="1">
    <name type="scientific">Agromyces sp. G08B096</name>
    <dbReference type="NCBI Taxonomy" id="3156399"/>
    <lineage>
        <taxon>Bacteria</taxon>
        <taxon>Bacillati</taxon>
        <taxon>Actinomycetota</taxon>
        <taxon>Actinomycetes</taxon>
        <taxon>Micrococcales</taxon>
        <taxon>Microbacteriaceae</taxon>
        <taxon>Agromyces</taxon>
    </lineage>
</organism>
<accession>A0AAU7W650</accession>
<gene>
    <name evidence="1" type="ORF">ABIQ69_11510</name>
</gene>
<proteinExistence type="predicted"/>